<dbReference type="AlphaFoldDB" id="A0A6N8J9G1"/>
<organism evidence="8 9">
    <name type="scientific">Chitinophaga oryziterrae</name>
    <dbReference type="NCBI Taxonomy" id="1031224"/>
    <lineage>
        <taxon>Bacteria</taxon>
        <taxon>Pseudomonadati</taxon>
        <taxon>Bacteroidota</taxon>
        <taxon>Chitinophagia</taxon>
        <taxon>Chitinophagales</taxon>
        <taxon>Chitinophagaceae</taxon>
        <taxon>Chitinophaga</taxon>
    </lineage>
</organism>
<keyword evidence="9" id="KW-1185">Reference proteome</keyword>
<dbReference type="InterPro" id="IPR012944">
    <property type="entry name" value="SusD_RagB_dom"/>
</dbReference>
<evidence type="ECO:0000313" key="9">
    <source>
        <dbReference type="Proteomes" id="UP000468388"/>
    </source>
</evidence>
<evidence type="ECO:0000256" key="5">
    <source>
        <dbReference type="ARBA" id="ARBA00023237"/>
    </source>
</evidence>
<comment type="caution">
    <text evidence="8">The sequence shown here is derived from an EMBL/GenBank/DDBJ whole genome shotgun (WGS) entry which is preliminary data.</text>
</comment>
<proteinExistence type="inferred from homology"/>
<evidence type="ECO:0000256" key="3">
    <source>
        <dbReference type="ARBA" id="ARBA00022729"/>
    </source>
</evidence>
<dbReference type="PROSITE" id="PS51257">
    <property type="entry name" value="PROKAR_LIPOPROTEIN"/>
    <property type="match status" value="1"/>
</dbReference>
<dbReference type="Proteomes" id="UP000468388">
    <property type="component" value="Unassembled WGS sequence"/>
</dbReference>
<gene>
    <name evidence="8" type="ORF">GO495_14905</name>
</gene>
<name>A0A6N8J9G1_9BACT</name>
<evidence type="ECO:0000256" key="2">
    <source>
        <dbReference type="ARBA" id="ARBA00006275"/>
    </source>
</evidence>
<dbReference type="GO" id="GO:0009279">
    <property type="term" value="C:cell outer membrane"/>
    <property type="evidence" value="ECO:0007669"/>
    <property type="project" value="UniProtKB-SubCell"/>
</dbReference>
<dbReference type="OrthoDB" id="926893at2"/>
<dbReference type="EMBL" id="WRXO01000003">
    <property type="protein sequence ID" value="MVT41877.1"/>
    <property type="molecule type" value="Genomic_DNA"/>
</dbReference>
<feature type="domain" description="SusD-like N-terminal" evidence="7">
    <location>
        <begin position="28"/>
        <end position="235"/>
    </location>
</feature>
<feature type="domain" description="RagB/SusD" evidence="6">
    <location>
        <begin position="343"/>
        <end position="487"/>
    </location>
</feature>
<keyword evidence="4" id="KW-0472">Membrane</keyword>
<comment type="similarity">
    <text evidence="2">Belongs to the SusD family.</text>
</comment>
<dbReference type="SUPFAM" id="SSF48452">
    <property type="entry name" value="TPR-like"/>
    <property type="match status" value="1"/>
</dbReference>
<evidence type="ECO:0000256" key="4">
    <source>
        <dbReference type="ARBA" id="ARBA00023136"/>
    </source>
</evidence>
<dbReference type="CDD" id="cd08977">
    <property type="entry name" value="SusD"/>
    <property type="match status" value="1"/>
</dbReference>
<dbReference type="Gene3D" id="1.25.40.390">
    <property type="match status" value="1"/>
</dbReference>
<keyword evidence="5" id="KW-0998">Cell outer membrane</keyword>
<protein>
    <submittedName>
        <fullName evidence="8">RagB/SusD family nutrient uptake outer membrane protein</fullName>
    </submittedName>
</protein>
<comment type="subcellular location">
    <subcellularLocation>
        <location evidence="1">Cell outer membrane</location>
    </subcellularLocation>
</comment>
<evidence type="ECO:0000313" key="8">
    <source>
        <dbReference type="EMBL" id="MVT41877.1"/>
    </source>
</evidence>
<evidence type="ECO:0000259" key="6">
    <source>
        <dbReference type="Pfam" id="PF07980"/>
    </source>
</evidence>
<sequence length="491" mass="54853">MITMKQLFMKKYIFYLLLVLTITSCSKFLDKEPYSTATDGGIWRTEDDANSAVAACYALLRMALNDGMAYYAYGDMPTDEFSSTYGGGDYAYYYIKNGLWAQPVPAANTYEPVMKLRRYENFYRVIDQSNRCIKHIPSIATDRQQEFLGEAYFNRAFSYFYMARVWGGVPLVLQAVEDVATTTNVARATEKEILDQAIADAKQAIISLPWTNGVSSDKVVRANKGAAYALLAHIYAWQGDYAKCAPIADSVISSGLYSYVNRNNYLTIYDGKSSEGIFEIAQNATNEGASYNSIAFYTLRSDKYLSINTGNSFLPLNLTTLSALYSDTTDLRRNSAFAYLSSTDPICIKYDNITYNGTGNTDPLAFNNIIVFRLSDITLLRAEALAATGDYGGARTLLDEIRALAGLSPSEADDADLFENVIDERGRELFLEGHRFYDLVRLAKKTGKVAFGDDKISATQFQQGKYYWPLDPVLITANSLLVQTPYWKGKL</sequence>
<keyword evidence="3" id="KW-0732">Signal</keyword>
<accession>A0A6N8J9G1</accession>
<evidence type="ECO:0000259" key="7">
    <source>
        <dbReference type="Pfam" id="PF14322"/>
    </source>
</evidence>
<dbReference type="Pfam" id="PF14322">
    <property type="entry name" value="SusD-like_3"/>
    <property type="match status" value="1"/>
</dbReference>
<reference evidence="8 9" key="1">
    <citation type="submission" date="2019-12" db="EMBL/GenBank/DDBJ databases">
        <title>The draft genomic sequence of strain Chitinophaga oryziterrae JCM 16595.</title>
        <authorList>
            <person name="Zhang X."/>
        </authorList>
    </citation>
    <scope>NUCLEOTIDE SEQUENCE [LARGE SCALE GENOMIC DNA]</scope>
    <source>
        <strain evidence="8 9">JCM 16595</strain>
    </source>
</reference>
<evidence type="ECO:0000256" key="1">
    <source>
        <dbReference type="ARBA" id="ARBA00004442"/>
    </source>
</evidence>
<dbReference type="InterPro" id="IPR033985">
    <property type="entry name" value="SusD-like_N"/>
</dbReference>
<dbReference type="Pfam" id="PF07980">
    <property type="entry name" value="SusD_RagB"/>
    <property type="match status" value="1"/>
</dbReference>
<dbReference type="InterPro" id="IPR011990">
    <property type="entry name" value="TPR-like_helical_dom_sf"/>
</dbReference>